<dbReference type="SUPFAM" id="SSF53756">
    <property type="entry name" value="UDP-Glycosyltransferase/glycogen phosphorylase"/>
    <property type="match status" value="1"/>
</dbReference>
<keyword evidence="2" id="KW-0808">Transferase</keyword>
<dbReference type="AlphaFoldDB" id="A0A7C3SIU7"/>
<dbReference type="EMBL" id="DTHB01000027">
    <property type="protein sequence ID" value="HGB14299.1"/>
    <property type="molecule type" value="Genomic_DNA"/>
</dbReference>
<name>A0A7C3SIU7_9BACT</name>
<accession>A0A7C3SIU7</accession>
<dbReference type="GO" id="GO:0008713">
    <property type="term" value="F:ADP-heptose-lipopolysaccharide heptosyltransferase activity"/>
    <property type="evidence" value="ECO:0007669"/>
    <property type="project" value="TreeGrafter"/>
</dbReference>
<dbReference type="GO" id="GO:0009244">
    <property type="term" value="P:lipopolysaccharide core region biosynthetic process"/>
    <property type="evidence" value="ECO:0007669"/>
    <property type="project" value="TreeGrafter"/>
</dbReference>
<protein>
    <recommendedName>
        <fullName evidence="4">Glycosyltransferase family 9 protein</fullName>
    </recommendedName>
</protein>
<dbReference type="InterPro" id="IPR002201">
    <property type="entry name" value="Glyco_trans_9"/>
</dbReference>
<dbReference type="InterPro" id="IPR051199">
    <property type="entry name" value="LPS_LOS_Heptosyltrfase"/>
</dbReference>
<proteinExistence type="predicted"/>
<evidence type="ECO:0000256" key="2">
    <source>
        <dbReference type="ARBA" id="ARBA00022679"/>
    </source>
</evidence>
<sequence>MKSELPPPEKVENILVWHTGALGDLLLAGPALQALSRHYPGSGLVGVGKPEGWKLLQGALPVKAVWDADDGLWAWLFAAAGAVPPRLAERLAGVSLALVFSPRPNPEIFHGLSRAGVRAGFWLPSFSENGYEPVRWLQARHLANLGLSYEPKPFYLDLEADLPEGQHPSVLLDKPLLSVAPGSGSARKNWPLSHYFEVTRVLAWDYGLQVVWLAGPAETAWLPYLRGIAESQGHALLAGLPLEQVARVLARSHLYLGGDSGITHLAAAAKARRIIALFGPTDPRVWAPFGDGVTVVTAPCDCAPCTGGRDIPCPEPWCLRYLSPKKVLEIAASLVAAAAR</sequence>
<dbReference type="Gene3D" id="3.40.50.2000">
    <property type="entry name" value="Glycogen Phosphorylase B"/>
    <property type="match status" value="2"/>
</dbReference>
<dbReference type="Pfam" id="PF01075">
    <property type="entry name" value="Glyco_transf_9"/>
    <property type="match status" value="1"/>
</dbReference>
<gene>
    <name evidence="3" type="ORF">ENV62_03545</name>
</gene>
<dbReference type="CDD" id="cd03789">
    <property type="entry name" value="GT9_LPS_heptosyltransferase"/>
    <property type="match status" value="1"/>
</dbReference>
<dbReference type="PANTHER" id="PTHR30160">
    <property type="entry name" value="TETRAACYLDISACCHARIDE 4'-KINASE-RELATED"/>
    <property type="match status" value="1"/>
</dbReference>
<dbReference type="GO" id="GO:0005829">
    <property type="term" value="C:cytosol"/>
    <property type="evidence" value="ECO:0007669"/>
    <property type="project" value="TreeGrafter"/>
</dbReference>
<evidence type="ECO:0000313" key="3">
    <source>
        <dbReference type="EMBL" id="HGB14299.1"/>
    </source>
</evidence>
<comment type="caution">
    <text evidence="3">The sequence shown here is derived from an EMBL/GenBank/DDBJ whole genome shotgun (WGS) entry which is preliminary data.</text>
</comment>
<evidence type="ECO:0000256" key="1">
    <source>
        <dbReference type="ARBA" id="ARBA00022676"/>
    </source>
</evidence>
<keyword evidence="1" id="KW-0328">Glycosyltransferase</keyword>
<evidence type="ECO:0008006" key="4">
    <source>
        <dbReference type="Google" id="ProtNLM"/>
    </source>
</evidence>
<organism evidence="3">
    <name type="scientific">Desulfobacca acetoxidans</name>
    <dbReference type="NCBI Taxonomy" id="60893"/>
    <lineage>
        <taxon>Bacteria</taxon>
        <taxon>Pseudomonadati</taxon>
        <taxon>Thermodesulfobacteriota</taxon>
        <taxon>Desulfobaccia</taxon>
        <taxon>Desulfobaccales</taxon>
        <taxon>Desulfobaccaceae</taxon>
        <taxon>Desulfobacca</taxon>
    </lineage>
</organism>
<reference evidence="3" key="1">
    <citation type="journal article" date="2020" name="mSystems">
        <title>Genome- and Community-Level Interaction Insights into Carbon Utilization and Element Cycling Functions of Hydrothermarchaeota in Hydrothermal Sediment.</title>
        <authorList>
            <person name="Zhou Z."/>
            <person name="Liu Y."/>
            <person name="Xu W."/>
            <person name="Pan J."/>
            <person name="Luo Z.H."/>
            <person name="Li M."/>
        </authorList>
    </citation>
    <scope>NUCLEOTIDE SEQUENCE [LARGE SCALE GENOMIC DNA]</scope>
    <source>
        <strain evidence="3">SpSt-776</strain>
    </source>
</reference>